<evidence type="ECO:0008006" key="3">
    <source>
        <dbReference type="Google" id="ProtNLM"/>
    </source>
</evidence>
<dbReference type="AlphaFoldDB" id="A0AA97AIF7"/>
<dbReference type="InterPro" id="IPR011042">
    <property type="entry name" value="6-blade_b-propeller_TolB-like"/>
</dbReference>
<dbReference type="Gene3D" id="2.120.10.30">
    <property type="entry name" value="TolB, C-terminal domain"/>
    <property type="match status" value="1"/>
</dbReference>
<evidence type="ECO:0000313" key="2">
    <source>
        <dbReference type="EMBL" id="WNZ25514.1"/>
    </source>
</evidence>
<proteinExistence type="predicted"/>
<accession>A0AA97AIF7</accession>
<dbReference type="Gene3D" id="2.60.40.3710">
    <property type="match status" value="1"/>
</dbReference>
<protein>
    <recommendedName>
        <fullName evidence="3">Ig-like domain-containing protein</fullName>
    </recommendedName>
</protein>
<dbReference type="RefSeq" id="WP_316431667.1">
    <property type="nucleotide sequence ID" value="NZ_CP053586.1"/>
</dbReference>
<name>A0AA97AIF7_9CYAN</name>
<sequence length="511" mass="56245">MANLTATPKSRFFQPLDRTAIVLILILSLLIGGLLLKGDRTAAKVRSFSWQDRQVGAEDTAFILAFNRPMDHESVEQNLQINPPLPGKISWAGRRMAYTLTAPAPYGKSFELTLDTARDRFSQADDPRTQMQAFSGQFRTRDRAFVYLGVSGEEAGRLILANLTRQEQRILTPKNLVVMDFQPYPNGDRILFSATDRSSQTKGLLDQQLYTVTTGIEVQAPAANGFGLAPDSTQPIENRPAGEMTLVLDSKEYQNLKFDLSPDGQTIAIQRVKRNDPGDYGLWLLKTGAKPEKVNADPGGNFLITPDSQTLAMSQGQGMAILPLAKEAPTLDFLPKYGVVLNFAKDGSAAAMVKFNVDPTNPTRSLFLVTNQGVEKEILNTDGSILEAAFDPTKTNLYCLYTKRLPGDVYEEEPYIAAINLKTYQVTDLLQLPIQRDIQLSLAPDGVGILFDQVVTDGSKNPSGAIRSREGKAITNGQLWLLPLLQDDQGKVIPADPQPLQLAGLRPRWLP</sequence>
<keyword evidence="1" id="KW-1133">Transmembrane helix</keyword>
<dbReference type="EMBL" id="CP053586">
    <property type="protein sequence ID" value="WNZ25514.1"/>
    <property type="molecule type" value="Genomic_DNA"/>
</dbReference>
<dbReference type="SUPFAM" id="SSF82171">
    <property type="entry name" value="DPP6 N-terminal domain-like"/>
    <property type="match status" value="1"/>
</dbReference>
<keyword evidence="1" id="KW-0812">Transmembrane</keyword>
<gene>
    <name evidence="2" type="ORF">HJG54_23455</name>
</gene>
<evidence type="ECO:0000256" key="1">
    <source>
        <dbReference type="SAM" id="Phobius"/>
    </source>
</evidence>
<feature type="transmembrane region" description="Helical" evidence="1">
    <location>
        <begin position="20"/>
        <end position="36"/>
    </location>
</feature>
<organism evidence="2">
    <name type="scientific">Leptolyngbya sp. NK1-12</name>
    <dbReference type="NCBI Taxonomy" id="2547451"/>
    <lineage>
        <taxon>Bacteria</taxon>
        <taxon>Bacillati</taxon>
        <taxon>Cyanobacteriota</taxon>
        <taxon>Cyanophyceae</taxon>
        <taxon>Leptolyngbyales</taxon>
        <taxon>Leptolyngbyaceae</taxon>
        <taxon>Leptolyngbya group</taxon>
        <taxon>Leptolyngbya</taxon>
    </lineage>
</organism>
<reference evidence="2" key="1">
    <citation type="submission" date="2020-05" db="EMBL/GenBank/DDBJ databases">
        <authorList>
            <person name="Zhu T."/>
            <person name="Keshari N."/>
            <person name="Lu X."/>
        </authorList>
    </citation>
    <scope>NUCLEOTIDE SEQUENCE</scope>
    <source>
        <strain evidence="2">NK1-12</strain>
    </source>
</reference>
<keyword evidence="1" id="KW-0472">Membrane</keyword>